<evidence type="ECO:0000313" key="2">
    <source>
        <dbReference type="EMBL" id="OBS09725.1"/>
    </source>
</evidence>
<dbReference type="RefSeq" id="WP_065089257.1">
    <property type="nucleotide sequence ID" value="NZ_JQSG02000002.1"/>
</dbReference>
<dbReference type="Proteomes" id="UP000029273">
    <property type="component" value="Unassembled WGS sequence"/>
</dbReference>
<sequence>MRRPDPRDIPTLDDLVFPGEALEGGVPGATGADSPSAGTVRERLEPHFQHGTRDAAPHDRGLEPWVPQRGELDPASFDLGSPDGQEAVPATRLTPTPESDDRPPASPLDSDAPLFTDPLTPALLEDPDIPTDVTGPSAPRLAPIVRLESLAALARQEPTFGPRPAPPHRPAQDGEAHNMDWPDHEDPWALPARPSSQTEAPPPPRDAPEAYVTPAADGEESSPAHELAPTDAALTALRSIGIASDSKDDIHRQDTDTPEARIEAAIERALAAEIPTLTQRVVEAVLEELRRPRH</sequence>
<gene>
    <name evidence="2" type="ORF">Thpro_020775</name>
</gene>
<reference evidence="2 3" key="1">
    <citation type="journal article" date="2014" name="Genome Announc.">
        <title>Draft Genome Sequence of the Iron-Oxidizing, Acidophilic, and Halotolerant 'Thiobacillus prosperus' Type Strain DSM 5130.</title>
        <authorList>
            <person name="Ossandon F.J."/>
            <person name="Cardenas J.P."/>
            <person name="Corbett M."/>
            <person name="Quatrini R."/>
            <person name="Holmes D.S."/>
            <person name="Watkin E."/>
        </authorList>
    </citation>
    <scope>NUCLEOTIDE SEQUENCE [LARGE SCALE GENOMIC DNA]</scope>
    <source>
        <strain evidence="2 3">DSM 5130</strain>
    </source>
</reference>
<accession>A0A1A6C5A2</accession>
<feature type="compositionally biased region" description="Basic and acidic residues" evidence="1">
    <location>
        <begin position="40"/>
        <end position="62"/>
    </location>
</feature>
<comment type="caution">
    <text evidence="2">The sequence shown here is derived from an EMBL/GenBank/DDBJ whole genome shotgun (WGS) entry which is preliminary data.</text>
</comment>
<keyword evidence="3" id="KW-1185">Reference proteome</keyword>
<dbReference type="AlphaFoldDB" id="A0A1A6C5A2"/>
<feature type="compositionally biased region" description="Basic and acidic residues" evidence="1">
    <location>
        <begin position="170"/>
        <end position="187"/>
    </location>
</feature>
<dbReference type="EMBL" id="JQSG02000002">
    <property type="protein sequence ID" value="OBS09725.1"/>
    <property type="molecule type" value="Genomic_DNA"/>
</dbReference>
<name>A0A1A6C5A2_9GAMM</name>
<feature type="compositionally biased region" description="Basic and acidic residues" evidence="1">
    <location>
        <begin position="1"/>
        <end position="10"/>
    </location>
</feature>
<feature type="region of interest" description="Disordered" evidence="1">
    <location>
        <begin position="153"/>
        <end position="231"/>
    </location>
</feature>
<protein>
    <submittedName>
        <fullName evidence="2">Uncharacterized protein</fullName>
    </submittedName>
</protein>
<evidence type="ECO:0000256" key="1">
    <source>
        <dbReference type="SAM" id="MobiDB-lite"/>
    </source>
</evidence>
<feature type="region of interest" description="Disordered" evidence="1">
    <location>
        <begin position="1"/>
        <end position="140"/>
    </location>
</feature>
<dbReference type="OrthoDB" id="9998079at2"/>
<organism evidence="2 3">
    <name type="scientific">Acidihalobacter prosperus</name>
    <dbReference type="NCBI Taxonomy" id="160660"/>
    <lineage>
        <taxon>Bacteria</taxon>
        <taxon>Pseudomonadati</taxon>
        <taxon>Pseudomonadota</taxon>
        <taxon>Gammaproteobacteria</taxon>
        <taxon>Chromatiales</taxon>
        <taxon>Ectothiorhodospiraceae</taxon>
        <taxon>Acidihalobacter</taxon>
    </lineage>
</organism>
<evidence type="ECO:0000313" key="3">
    <source>
        <dbReference type="Proteomes" id="UP000029273"/>
    </source>
</evidence>
<proteinExistence type="predicted"/>